<feature type="transmembrane region" description="Helical" evidence="6">
    <location>
        <begin position="251"/>
        <end position="273"/>
    </location>
</feature>
<evidence type="ECO:0000256" key="4">
    <source>
        <dbReference type="ARBA" id="ARBA00022989"/>
    </source>
</evidence>
<evidence type="ECO:0000256" key="1">
    <source>
        <dbReference type="ARBA" id="ARBA00004651"/>
    </source>
</evidence>
<evidence type="ECO:0000259" key="7">
    <source>
        <dbReference type="PROSITE" id="PS50850"/>
    </source>
</evidence>
<dbReference type="EMBL" id="LNJC01000022">
    <property type="protein sequence ID" value="KYC49956.1"/>
    <property type="molecule type" value="Genomic_DNA"/>
</dbReference>
<dbReference type="EMBL" id="LNGE01000029">
    <property type="protein sequence ID" value="KYC45120.1"/>
    <property type="molecule type" value="Genomic_DNA"/>
</dbReference>
<evidence type="ECO:0000256" key="6">
    <source>
        <dbReference type="SAM" id="Phobius"/>
    </source>
</evidence>
<dbReference type="GO" id="GO:0005886">
    <property type="term" value="C:plasma membrane"/>
    <property type="evidence" value="ECO:0007669"/>
    <property type="project" value="UniProtKB-SubCell"/>
</dbReference>
<feature type="transmembrane region" description="Helical" evidence="6">
    <location>
        <begin position="46"/>
        <end position="66"/>
    </location>
</feature>
<feature type="domain" description="Major facilitator superfamily (MFS) profile" evidence="7">
    <location>
        <begin position="10"/>
        <end position="396"/>
    </location>
</feature>
<protein>
    <submittedName>
        <fullName evidence="8">Putative 3-hydroxyphenylpropionic transporter MhpT</fullName>
    </submittedName>
</protein>
<dbReference type="InterPro" id="IPR020846">
    <property type="entry name" value="MFS_dom"/>
</dbReference>
<dbReference type="PANTHER" id="PTHR43124">
    <property type="entry name" value="PURINE EFFLUX PUMP PBUE"/>
    <property type="match status" value="1"/>
</dbReference>
<comment type="caution">
    <text evidence="8">The sequence shown here is derived from an EMBL/GenBank/DDBJ whole genome shotgun (WGS) entry which is preliminary data.</text>
</comment>
<dbReference type="Proteomes" id="UP000091929">
    <property type="component" value="Unassembled WGS sequence"/>
</dbReference>
<evidence type="ECO:0000313" key="9">
    <source>
        <dbReference type="EMBL" id="KYC47174.1"/>
    </source>
</evidence>
<feature type="transmembrane region" description="Helical" evidence="6">
    <location>
        <begin position="280"/>
        <end position="300"/>
    </location>
</feature>
<gene>
    <name evidence="8" type="ORF">APG10_01131</name>
    <name evidence="9" type="ORF">APG11_01383</name>
    <name evidence="10" type="ORF">APG12_01130</name>
</gene>
<dbReference type="InterPro" id="IPR050189">
    <property type="entry name" value="MFS_Efflux_Transporters"/>
</dbReference>
<keyword evidence="4 6" id="KW-1133">Transmembrane helix</keyword>
<evidence type="ECO:0000313" key="11">
    <source>
        <dbReference type="Proteomes" id="UP000091929"/>
    </source>
</evidence>
<reference evidence="11 12" key="1">
    <citation type="journal article" date="2016" name="ISME J.">
        <title>Chasing the elusive Euryarchaeota class WSA2: genomes reveal a uniquely fastidious methyl-reducing methanogen.</title>
        <authorList>
            <person name="Nobu M.K."/>
            <person name="Narihiro T."/>
            <person name="Kuroda K."/>
            <person name="Mei R."/>
            <person name="Liu W.T."/>
        </authorList>
    </citation>
    <scope>NUCLEOTIDE SEQUENCE [LARGE SCALE GENOMIC DNA]</scope>
    <source>
        <strain evidence="8">B03fssc0709_Meth_Bin005</strain>
        <strain evidence="9">B15fssc0709_Meth_Bin003</strain>
        <strain evidence="10">BMIXfssc0709_Meth_Bin006</strain>
    </source>
</reference>
<dbReference type="EMBL" id="LNGF01000031">
    <property type="protein sequence ID" value="KYC47174.1"/>
    <property type="molecule type" value="Genomic_DNA"/>
</dbReference>
<sequence>MFALESRWKILIILSLSAILSFSLWFSANAVIPQLTEYFNLTNSEKSLLSIIVTIGFIVGALTYAVLNLPDVFKTKNVFAVSAGLGGLTSFIVAFFVESFSVLLVLRFFTGFFLAGVYPPGMKLASSWFQKKRGFAVGCMGASLALGSGMPYLFNLTGIPEWRILISFSGVASLLSAVLVFLFVNEGPYTAGTIKFRIENIKDILRNEKLKLVNYGYFGHMWELYAMWAWIPIFLRESYMKTGANDNSILFFSLITFLIFLFGSLTTFFGGLFADKIGKAQFNILMLSVSGFCSLIIGFTFGVNNIAMIIIALIWGMSAVADSPQYSGMATEVGDKKYMGTAVTIQLAIGFFISIISIKLMPMVVDIVSWKYAFSILFLGPLLGTISLNRLCKKTKCERK</sequence>
<accession>A0A150IYB1</accession>
<evidence type="ECO:0000313" key="8">
    <source>
        <dbReference type="EMBL" id="KYC45120.1"/>
    </source>
</evidence>
<dbReference type="PROSITE" id="PS50850">
    <property type="entry name" value="MFS"/>
    <property type="match status" value="1"/>
</dbReference>
<dbReference type="PATRIC" id="fig|1706438.3.peg.1139"/>
<dbReference type="InterPro" id="IPR011701">
    <property type="entry name" value="MFS"/>
</dbReference>
<dbReference type="GO" id="GO:0022857">
    <property type="term" value="F:transmembrane transporter activity"/>
    <property type="evidence" value="ECO:0007669"/>
    <property type="project" value="InterPro"/>
</dbReference>
<keyword evidence="2" id="KW-1003">Cell membrane</keyword>
<dbReference type="Gene3D" id="1.20.1250.20">
    <property type="entry name" value="MFS general substrate transporter like domains"/>
    <property type="match status" value="2"/>
</dbReference>
<feature type="transmembrane region" description="Helical" evidence="6">
    <location>
        <begin position="212"/>
        <end position="231"/>
    </location>
</feature>
<keyword evidence="3 6" id="KW-0812">Transmembrane</keyword>
<evidence type="ECO:0000313" key="10">
    <source>
        <dbReference type="EMBL" id="KYC49956.1"/>
    </source>
</evidence>
<dbReference type="AlphaFoldDB" id="A0A150IJ98"/>
<feature type="transmembrane region" description="Helical" evidence="6">
    <location>
        <begin position="134"/>
        <end position="154"/>
    </location>
</feature>
<dbReference type="Proteomes" id="UP000092401">
    <property type="component" value="Unassembled WGS sequence"/>
</dbReference>
<dbReference type="SUPFAM" id="SSF103473">
    <property type="entry name" value="MFS general substrate transporter"/>
    <property type="match status" value="1"/>
</dbReference>
<dbReference type="Pfam" id="PF07690">
    <property type="entry name" value="MFS_1"/>
    <property type="match status" value="1"/>
</dbReference>
<dbReference type="PANTHER" id="PTHR43124:SF3">
    <property type="entry name" value="CHLORAMPHENICOL EFFLUX PUMP RV0191"/>
    <property type="match status" value="1"/>
</dbReference>
<organism evidence="8 12">
    <name type="scientific">Candidatus Methanofastidiosum methylothiophilum</name>
    <dbReference type="NCBI Taxonomy" id="1705564"/>
    <lineage>
        <taxon>Archaea</taxon>
        <taxon>Methanobacteriati</taxon>
        <taxon>Methanobacteriota</taxon>
        <taxon>Stenosarchaea group</taxon>
        <taxon>Candidatus Methanofastidiosia</taxon>
        <taxon>Candidatus Methanofastidiosales</taxon>
        <taxon>Candidatus Methanofastidiosaceae</taxon>
        <taxon>Candidatus Methanofastidiosum</taxon>
    </lineage>
</organism>
<evidence type="ECO:0000256" key="3">
    <source>
        <dbReference type="ARBA" id="ARBA00022692"/>
    </source>
</evidence>
<evidence type="ECO:0000256" key="2">
    <source>
        <dbReference type="ARBA" id="ARBA00022475"/>
    </source>
</evidence>
<dbReference type="PATRIC" id="fig|1706437.3.peg.1390"/>
<feature type="transmembrane region" description="Helical" evidence="6">
    <location>
        <begin position="338"/>
        <end position="360"/>
    </location>
</feature>
<comment type="subcellular location">
    <subcellularLocation>
        <location evidence="1">Cell membrane</location>
        <topology evidence="1">Multi-pass membrane protein</topology>
    </subcellularLocation>
</comment>
<feature type="transmembrane region" description="Helical" evidence="6">
    <location>
        <begin position="166"/>
        <end position="185"/>
    </location>
</feature>
<keyword evidence="5 6" id="KW-0472">Membrane</keyword>
<evidence type="ECO:0000313" key="12">
    <source>
        <dbReference type="Proteomes" id="UP000092401"/>
    </source>
</evidence>
<dbReference type="InterPro" id="IPR036259">
    <property type="entry name" value="MFS_trans_sf"/>
</dbReference>
<dbReference type="PATRIC" id="fig|1706436.3.peg.1147"/>
<feature type="transmembrane region" description="Helical" evidence="6">
    <location>
        <begin position="103"/>
        <end position="122"/>
    </location>
</feature>
<name>A0A150IJ98_9EURY</name>
<accession>A0A150IJ98</accession>
<dbReference type="Proteomes" id="UP000092403">
    <property type="component" value="Unassembled WGS sequence"/>
</dbReference>
<evidence type="ECO:0000256" key="5">
    <source>
        <dbReference type="ARBA" id="ARBA00023136"/>
    </source>
</evidence>
<feature type="transmembrane region" description="Helical" evidence="6">
    <location>
        <begin position="372"/>
        <end position="392"/>
    </location>
</feature>
<feature type="transmembrane region" description="Helical" evidence="6">
    <location>
        <begin position="78"/>
        <end position="97"/>
    </location>
</feature>
<proteinExistence type="predicted"/>
<accession>A0A150IR89</accession>